<dbReference type="EMBL" id="DF977482">
    <property type="protein sequence ID" value="GAW26567.1"/>
    <property type="molecule type" value="Genomic_DNA"/>
</dbReference>
<name>A0A1S8A933_ROSNE</name>
<dbReference type="InterPro" id="IPR007535">
    <property type="entry name" value="Catechol_dOase_N"/>
</dbReference>
<protein>
    <submittedName>
        <fullName evidence="3">Putative hydroxyquinol-dioxygenase</fullName>
        <ecNumber evidence="3">1.13.11.1</ecNumber>
    </submittedName>
</protein>
<feature type="compositionally biased region" description="Basic and acidic residues" evidence="1">
    <location>
        <begin position="9"/>
        <end position="24"/>
    </location>
</feature>
<evidence type="ECO:0000256" key="1">
    <source>
        <dbReference type="SAM" id="MobiDB-lite"/>
    </source>
</evidence>
<keyword evidence="3" id="KW-0223">Dioxygenase</keyword>
<evidence type="ECO:0000259" key="2">
    <source>
        <dbReference type="Pfam" id="PF04444"/>
    </source>
</evidence>
<dbReference type="Pfam" id="PF04444">
    <property type="entry name" value="Dioxygenase_N"/>
    <property type="match status" value="1"/>
</dbReference>
<dbReference type="AlphaFoldDB" id="A0A1S8A933"/>
<dbReference type="Proteomes" id="UP000054516">
    <property type="component" value="Unassembled WGS sequence"/>
</dbReference>
<accession>A0A1S8A933</accession>
<dbReference type="EC" id="1.13.11.1" evidence="3"/>
<dbReference type="InterPro" id="IPR015889">
    <property type="entry name" value="Intradiol_dOase_core"/>
</dbReference>
<gene>
    <name evidence="3" type="ORF">SAMD00023353_3700640</name>
</gene>
<dbReference type="GO" id="GO:0005506">
    <property type="term" value="F:iron ion binding"/>
    <property type="evidence" value="ECO:0007669"/>
    <property type="project" value="InterPro"/>
</dbReference>
<dbReference type="GO" id="GO:0018576">
    <property type="term" value="F:catechol 1,2-dioxygenase activity"/>
    <property type="evidence" value="ECO:0007669"/>
    <property type="project" value="UniProtKB-EC"/>
</dbReference>
<dbReference type="Gene3D" id="2.60.130.10">
    <property type="entry name" value="Aromatic compound dioxygenase"/>
    <property type="match status" value="1"/>
</dbReference>
<feature type="region of interest" description="Disordered" evidence="1">
    <location>
        <begin position="1"/>
        <end position="38"/>
    </location>
</feature>
<keyword evidence="3" id="KW-0560">Oxidoreductase</keyword>
<organism evidence="3">
    <name type="scientific">Rosellinia necatrix</name>
    <name type="common">White root-rot fungus</name>
    <dbReference type="NCBI Taxonomy" id="77044"/>
    <lineage>
        <taxon>Eukaryota</taxon>
        <taxon>Fungi</taxon>
        <taxon>Dikarya</taxon>
        <taxon>Ascomycota</taxon>
        <taxon>Pezizomycotina</taxon>
        <taxon>Sordariomycetes</taxon>
        <taxon>Xylariomycetidae</taxon>
        <taxon>Xylariales</taxon>
        <taxon>Xylariaceae</taxon>
        <taxon>Rosellinia</taxon>
    </lineage>
</organism>
<proteinExistence type="predicted"/>
<feature type="domain" description="Catechol dioxygenase N-terminal" evidence="2">
    <location>
        <begin position="43"/>
        <end position="78"/>
    </location>
</feature>
<dbReference type="SUPFAM" id="SSF49482">
    <property type="entry name" value="Aromatic compound dioxygenase"/>
    <property type="match status" value="1"/>
</dbReference>
<dbReference type="OrthoDB" id="5238185at2759"/>
<sequence length="109" mass="11837">MGISGSRLEGAKPTETHGNDEHGSQYDPHFTDNVISATGRNANPRLSQIMPALLRHMHDFAREVDLTTAEWMAGVEMVSVLALLSTSPVFFSLQLHGSNMNPFRTGAGT</sequence>
<dbReference type="STRING" id="77044.A0A1S8A933"/>
<dbReference type="GO" id="GO:0009712">
    <property type="term" value="P:catechol-containing compound metabolic process"/>
    <property type="evidence" value="ECO:0007669"/>
    <property type="project" value="InterPro"/>
</dbReference>
<reference evidence="3" key="1">
    <citation type="submission" date="2016-03" db="EMBL/GenBank/DDBJ databases">
        <title>Draft genome sequence of Rosellinia necatrix.</title>
        <authorList>
            <person name="Kanematsu S."/>
        </authorList>
    </citation>
    <scope>NUCLEOTIDE SEQUENCE [LARGE SCALE GENOMIC DNA]</scope>
    <source>
        <strain evidence="3">W97</strain>
    </source>
</reference>
<evidence type="ECO:0000313" key="3">
    <source>
        <dbReference type="EMBL" id="GAW26567.1"/>
    </source>
</evidence>
<evidence type="ECO:0000313" key="4">
    <source>
        <dbReference type="Proteomes" id="UP000054516"/>
    </source>
</evidence>
<keyword evidence="4" id="KW-1185">Reference proteome</keyword>